<keyword evidence="2" id="KW-1185">Reference proteome</keyword>
<reference evidence="1" key="1">
    <citation type="submission" date="2023-10" db="EMBL/GenBank/DDBJ databases">
        <authorList>
            <person name="Domelevo Entfellner J.-B."/>
        </authorList>
    </citation>
    <scope>NUCLEOTIDE SEQUENCE</scope>
</reference>
<dbReference type="AlphaFoldDB" id="A0AA86SCV9"/>
<dbReference type="Proteomes" id="UP001189624">
    <property type="component" value="Chromosome 4"/>
</dbReference>
<sequence>MTSTLLFKALTFNSFYTEPAPLGLGIVVPHVGRASHLSQDSWDGRPNSGTVVVAAVPFDVRGTSRNVYASSREKMV</sequence>
<evidence type="ECO:0000313" key="1">
    <source>
        <dbReference type="EMBL" id="CAJ1949028.1"/>
    </source>
</evidence>
<organism evidence="1 2">
    <name type="scientific">Sphenostylis stenocarpa</name>
    <dbReference type="NCBI Taxonomy" id="92480"/>
    <lineage>
        <taxon>Eukaryota</taxon>
        <taxon>Viridiplantae</taxon>
        <taxon>Streptophyta</taxon>
        <taxon>Embryophyta</taxon>
        <taxon>Tracheophyta</taxon>
        <taxon>Spermatophyta</taxon>
        <taxon>Magnoliopsida</taxon>
        <taxon>eudicotyledons</taxon>
        <taxon>Gunneridae</taxon>
        <taxon>Pentapetalae</taxon>
        <taxon>rosids</taxon>
        <taxon>fabids</taxon>
        <taxon>Fabales</taxon>
        <taxon>Fabaceae</taxon>
        <taxon>Papilionoideae</taxon>
        <taxon>50 kb inversion clade</taxon>
        <taxon>NPAAA clade</taxon>
        <taxon>indigoferoid/millettioid clade</taxon>
        <taxon>Phaseoleae</taxon>
        <taxon>Sphenostylis</taxon>
    </lineage>
</organism>
<evidence type="ECO:0000313" key="2">
    <source>
        <dbReference type="Proteomes" id="UP001189624"/>
    </source>
</evidence>
<dbReference type="Gramene" id="rna-AYBTSS11_LOCUS13516">
    <property type="protein sequence ID" value="CAJ1949028.1"/>
    <property type="gene ID" value="gene-AYBTSS11_LOCUS13516"/>
</dbReference>
<accession>A0AA86SCV9</accession>
<name>A0AA86SCV9_9FABA</name>
<proteinExistence type="predicted"/>
<gene>
    <name evidence="1" type="ORF">AYBTSS11_LOCUS13516</name>
</gene>
<protein>
    <submittedName>
        <fullName evidence="1">Uncharacterized protein</fullName>
    </submittedName>
</protein>
<dbReference type="EMBL" id="OY731401">
    <property type="protein sequence ID" value="CAJ1949028.1"/>
    <property type="molecule type" value="Genomic_DNA"/>
</dbReference>